<evidence type="ECO:0000256" key="1">
    <source>
        <dbReference type="SAM" id="MobiDB-lite"/>
    </source>
</evidence>
<sequence>MNRRAMGLVGIGLLVVLVMLLVTLPVSGAGKTGPQDGTGYHHGLSHQNGQFETGYGYGSGNGTCIQKNCQSNGVRPLDGTGMHHQAGMRSGNGGRSGSHGHGNGHRS</sequence>
<reference evidence="3" key="1">
    <citation type="journal article" date="2016" name="Stand. Genomic Sci.">
        <title>Complete genome sequence of Methanospirillum hungatei type strain JF1.</title>
        <authorList>
            <person name="Gunsalus R.P."/>
            <person name="Cook L.E."/>
            <person name="Crable B."/>
            <person name="Rohlin L."/>
            <person name="McDonald E."/>
            <person name="Mouttaki H."/>
            <person name="Sieber J.R."/>
            <person name="Poweleit N."/>
            <person name="Zhou H."/>
            <person name="Lapidus A.L."/>
            <person name="Daligault H.E."/>
            <person name="Land M."/>
            <person name="Gilna P."/>
            <person name="Ivanova N."/>
            <person name="Kyrpides N."/>
            <person name="Culley D.E."/>
            <person name="McInerney M.J."/>
        </authorList>
    </citation>
    <scope>NUCLEOTIDE SEQUENCE [LARGE SCALE GENOMIC DNA]</scope>
    <source>
        <strain evidence="3">ATCC 27890 / DSM 864 / NBRC 100397 / JF-1</strain>
    </source>
</reference>
<dbReference type="RefSeq" id="WP_011449617.1">
    <property type="nucleotide sequence ID" value="NC_007796.1"/>
</dbReference>
<organism evidence="2 3">
    <name type="scientific">Methanospirillum hungatei JF-1 (strain ATCC 27890 / DSM 864 / NBRC 100397 / JF-1)</name>
    <dbReference type="NCBI Taxonomy" id="323259"/>
    <lineage>
        <taxon>Archaea</taxon>
        <taxon>Methanobacteriati</taxon>
        <taxon>Methanobacteriota</taxon>
        <taxon>Stenosarchaea group</taxon>
        <taxon>Methanomicrobia</taxon>
        <taxon>Methanomicrobiales</taxon>
        <taxon>Methanospirillaceae</taxon>
        <taxon>Methanospirillum</taxon>
    </lineage>
</organism>
<dbReference type="HOGENOM" id="CLU_2204127_0_0_2"/>
<dbReference type="GeneID" id="3924268"/>
<dbReference type="EnsemblBacteria" id="ABD42361">
    <property type="protein sequence ID" value="ABD42361"/>
    <property type="gene ID" value="Mhun_2664"/>
</dbReference>
<dbReference type="Proteomes" id="UP000001941">
    <property type="component" value="Chromosome"/>
</dbReference>
<name>Q2FTB7_METHJ</name>
<evidence type="ECO:0000313" key="2">
    <source>
        <dbReference type="EMBL" id="ABD42361.1"/>
    </source>
</evidence>
<feature type="compositionally biased region" description="Gly residues" evidence="1">
    <location>
        <begin position="90"/>
        <end position="101"/>
    </location>
</feature>
<dbReference type="STRING" id="323259.Mhun_2664"/>
<dbReference type="AlphaFoldDB" id="Q2FTB7"/>
<feature type="region of interest" description="Disordered" evidence="1">
    <location>
        <begin position="68"/>
        <end position="107"/>
    </location>
</feature>
<proteinExistence type="predicted"/>
<dbReference type="KEGG" id="mhu:Mhun_2664"/>
<dbReference type="EMBL" id="CP000254">
    <property type="protein sequence ID" value="ABD42361.1"/>
    <property type="molecule type" value="Genomic_DNA"/>
</dbReference>
<dbReference type="OrthoDB" id="380523at2157"/>
<dbReference type="InParanoid" id="Q2FTB7"/>
<protein>
    <submittedName>
        <fullName evidence="2">Uncharacterized protein</fullName>
    </submittedName>
</protein>
<keyword evidence="3" id="KW-1185">Reference proteome</keyword>
<gene>
    <name evidence="2" type="ordered locus">Mhun_2664</name>
</gene>
<accession>Q2FTB7</accession>
<evidence type="ECO:0000313" key="3">
    <source>
        <dbReference type="Proteomes" id="UP000001941"/>
    </source>
</evidence>